<dbReference type="GO" id="GO:0008483">
    <property type="term" value="F:transaminase activity"/>
    <property type="evidence" value="ECO:0007669"/>
    <property type="project" value="UniProtKB-KW"/>
</dbReference>
<dbReference type="SUPFAM" id="SSF53383">
    <property type="entry name" value="PLP-dependent transferases"/>
    <property type="match status" value="1"/>
</dbReference>
<name>A0A370N8C3_9BURK</name>
<dbReference type="InterPro" id="IPR015422">
    <property type="entry name" value="PyrdxlP-dep_Trfase_small"/>
</dbReference>
<dbReference type="PANTHER" id="PTHR30244">
    <property type="entry name" value="TRANSAMINASE"/>
    <property type="match status" value="1"/>
</dbReference>
<reference evidence="4" key="1">
    <citation type="submission" date="2018-05" db="EMBL/GenBank/DDBJ databases">
        <authorList>
            <person name="Feng T."/>
        </authorList>
    </citation>
    <scope>NUCLEOTIDE SEQUENCE [LARGE SCALE GENOMIC DNA]</scope>
    <source>
        <strain evidence="4">S27</strain>
    </source>
</reference>
<dbReference type="RefSeq" id="WP_115101702.1">
    <property type="nucleotide sequence ID" value="NZ_QHKS01000009.1"/>
</dbReference>
<dbReference type="InterPro" id="IPR015424">
    <property type="entry name" value="PyrdxlP-dep_Trfase"/>
</dbReference>
<evidence type="ECO:0000313" key="3">
    <source>
        <dbReference type="EMBL" id="RDK01841.1"/>
    </source>
</evidence>
<organism evidence="3 4">
    <name type="scientific">Paraburkholderia lacunae</name>
    <dbReference type="NCBI Taxonomy" id="2211104"/>
    <lineage>
        <taxon>Bacteria</taxon>
        <taxon>Pseudomonadati</taxon>
        <taxon>Pseudomonadota</taxon>
        <taxon>Betaproteobacteria</taxon>
        <taxon>Burkholderiales</taxon>
        <taxon>Burkholderiaceae</taxon>
        <taxon>Paraburkholderia</taxon>
    </lineage>
</organism>
<dbReference type="PIRSF" id="PIRSF000390">
    <property type="entry name" value="PLP_StrS"/>
    <property type="match status" value="1"/>
</dbReference>
<dbReference type="InterPro" id="IPR015421">
    <property type="entry name" value="PyrdxlP-dep_Trfase_major"/>
</dbReference>
<gene>
    <name evidence="3" type="ORF">DLM46_15870</name>
</gene>
<keyword evidence="3" id="KW-0032">Aminotransferase</keyword>
<dbReference type="Gene3D" id="3.40.640.10">
    <property type="entry name" value="Type I PLP-dependent aspartate aminotransferase-like (Major domain)"/>
    <property type="match status" value="1"/>
</dbReference>
<dbReference type="Proteomes" id="UP000254875">
    <property type="component" value="Unassembled WGS sequence"/>
</dbReference>
<evidence type="ECO:0000256" key="1">
    <source>
        <dbReference type="ARBA" id="ARBA00037999"/>
    </source>
</evidence>
<keyword evidence="3" id="KW-0808">Transferase</keyword>
<dbReference type="InterPro" id="IPR000653">
    <property type="entry name" value="DegT/StrS_aminotransferase"/>
</dbReference>
<dbReference type="Pfam" id="PF01041">
    <property type="entry name" value="DegT_DnrJ_EryC1"/>
    <property type="match status" value="1"/>
</dbReference>
<accession>A0A370N8C3</accession>
<dbReference type="GO" id="GO:0000271">
    <property type="term" value="P:polysaccharide biosynthetic process"/>
    <property type="evidence" value="ECO:0007669"/>
    <property type="project" value="TreeGrafter"/>
</dbReference>
<sequence length="411" mass="44086">MITRTLNSADLAIFGAPPLSARRLPLGQHNFPDWERYEARFRDIFARQYYTNHGPLAQALEARLAEKLQVRHAMCVTTASIALALSAQALGLKGKVLVPGFSFVGTAQSLAWADAEVEFCDVSRETGHLTVETVEPHLRDGVSGILGVNLWGGAADLDGLSQLAAQRQVALYFDSAHAFGCEVSSKISGEVSSKISSEAGREARNRPIGGFGRLEVISFHSANILSATEGAVICTNDDDLAAHVRNIRSNYGMGRPVPVGKTGNGRLSEAQAAIALMNLDDFPALVERNRRLYDTYSNLLDDVPGLRLCAPQGVSVSNYQNVVCEIDARGFGLSRDALLAVLDAENVTAEGARGFGSQCRRADLPNTAHWCESILQLPIGAQVDTALIERIAAVIRAAQRHASQIAGKLGV</sequence>
<evidence type="ECO:0000313" key="4">
    <source>
        <dbReference type="Proteomes" id="UP000254875"/>
    </source>
</evidence>
<keyword evidence="4" id="KW-1185">Reference proteome</keyword>
<dbReference type="OrthoDB" id="9804264at2"/>
<keyword evidence="2" id="KW-0663">Pyridoxal phosphate</keyword>
<proteinExistence type="inferred from homology"/>
<dbReference type="EMBL" id="QHKS01000009">
    <property type="protein sequence ID" value="RDK01841.1"/>
    <property type="molecule type" value="Genomic_DNA"/>
</dbReference>
<comment type="similarity">
    <text evidence="1 2">Belongs to the DegT/DnrJ/EryC1 family.</text>
</comment>
<dbReference type="PANTHER" id="PTHR30244:SF34">
    <property type="entry name" value="DTDP-4-AMINO-4,6-DIDEOXYGALACTOSE TRANSAMINASE"/>
    <property type="match status" value="1"/>
</dbReference>
<dbReference type="Gene3D" id="3.90.1150.10">
    <property type="entry name" value="Aspartate Aminotransferase, domain 1"/>
    <property type="match status" value="1"/>
</dbReference>
<dbReference type="GO" id="GO:0030170">
    <property type="term" value="F:pyridoxal phosphate binding"/>
    <property type="evidence" value="ECO:0007669"/>
    <property type="project" value="TreeGrafter"/>
</dbReference>
<evidence type="ECO:0000256" key="2">
    <source>
        <dbReference type="RuleBase" id="RU004508"/>
    </source>
</evidence>
<comment type="caution">
    <text evidence="3">The sequence shown here is derived from an EMBL/GenBank/DDBJ whole genome shotgun (WGS) entry which is preliminary data.</text>
</comment>
<protein>
    <submittedName>
        <fullName evidence="3">DegT/DnrJ/EryC1/StrS aminotransferase</fullName>
    </submittedName>
</protein>
<dbReference type="AlphaFoldDB" id="A0A370N8C3"/>